<dbReference type="RefSeq" id="WP_086034453.1">
    <property type="nucleotide sequence ID" value="NZ_MDSU01000018.1"/>
</dbReference>
<dbReference type="OrthoDB" id="9553740at2"/>
<dbReference type="EMBL" id="MDSU01000018">
    <property type="protein sequence ID" value="OSS42189.1"/>
    <property type="molecule type" value="Genomic_DNA"/>
</dbReference>
<keyword evidence="2" id="KW-1185">Reference proteome</keyword>
<protein>
    <submittedName>
        <fullName evidence="1">Uncharacterized protein</fullName>
    </submittedName>
</protein>
<evidence type="ECO:0000313" key="1">
    <source>
        <dbReference type="EMBL" id="OSS42189.1"/>
    </source>
</evidence>
<name>A0A1X4XXC7_9BACT</name>
<proteinExistence type="predicted"/>
<gene>
    <name evidence="1" type="ORF">DESAMIL20_1742</name>
</gene>
<sequence>MKTLKDFARQKERIAFEKLVADTGSYNFKEQRRFVGADLRLIIWSTKSSTMFDGESSTNEADS</sequence>
<reference evidence="1 2" key="1">
    <citation type="journal article" date="2017" name="Front. Microbiol.">
        <title>Genome Sequence of Desulfurella amilsii Strain TR1 and Comparative Genomics of Desulfurellaceae Family.</title>
        <authorList>
            <person name="Florentino A.P."/>
            <person name="Stams A.J."/>
            <person name="Sanchez-Andrea I."/>
        </authorList>
    </citation>
    <scope>NUCLEOTIDE SEQUENCE [LARGE SCALE GENOMIC DNA]</scope>
    <source>
        <strain evidence="1 2">TR1</strain>
    </source>
</reference>
<evidence type="ECO:0000313" key="2">
    <source>
        <dbReference type="Proteomes" id="UP000194141"/>
    </source>
</evidence>
<dbReference type="STRING" id="1562698.DESAMIL20_1742"/>
<organism evidence="1 2">
    <name type="scientific">Desulfurella amilsii</name>
    <dbReference type="NCBI Taxonomy" id="1562698"/>
    <lineage>
        <taxon>Bacteria</taxon>
        <taxon>Pseudomonadati</taxon>
        <taxon>Campylobacterota</taxon>
        <taxon>Desulfurellia</taxon>
        <taxon>Desulfurellales</taxon>
        <taxon>Desulfurellaceae</taxon>
        <taxon>Desulfurella</taxon>
    </lineage>
</organism>
<accession>A0A1X4XXC7</accession>
<comment type="caution">
    <text evidence="1">The sequence shown here is derived from an EMBL/GenBank/DDBJ whole genome shotgun (WGS) entry which is preliminary data.</text>
</comment>
<dbReference type="AlphaFoldDB" id="A0A1X4XXC7"/>
<dbReference type="Proteomes" id="UP000194141">
    <property type="component" value="Unassembled WGS sequence"/>
</dbReference>